<reference evidence="1 2" key="1">
    <citation type="submission" date="2017-09" db="EMBL/GenBank/DDBJ databases">
        <title>Large-scale bioinformatics analysis of Bacillus genomes uncovers conserved roles of natural products in bacterial physiology.</title>
        <authorList>
            <consortium name="Agbiome Team Llc"/>
            <person name="Bleich R.M."/>
            <person name="Grubbs K.J."/>
            <person name="Santa Maria K.C."/>
            <person name="Allen S.E."/>
            <person name="Farag S."/>
            <person name="Shank E.A."/>
            <person name="Bowers A."/>
        </authorList>
    </citation>
    <scope>NUCLEOTIDE SEQUENCE [LARGE SCALE GENOMIC DNA]</scope>
    <source>
        <strain evidence="1 2">AFS092789</strain>
    </source>
</reference>
<evidence type="ECO:0000313" key="1">
    <source>
        <dbReference type="EMBL" id="PDZ96667.1"/>
    </source>
</evidence>
<name>A0A9X6SWT8_BACCE</name>
<organism evidence="1 2">
    <name type="scientific">Bacillus cereus</name>
    <dbReference type="NCBI Taxonomy" id="1396"/>
    <lineage>
        <taxon>Bacteria</taxon>
        <taxon>Bacillati</taxon>
        <taxon>Bacillota</taxon>
        <taxon>Bacilli</taxon>
        <taxon>Bacillales</taxon>
        <taxon>Bacillaceae</taxon>
        <taxon>Bacillus</taxon>
        <taxon>Bacillus cereus group</taxon>
    </lineage>
</organism>
<gene>
    <name evidence="1" type="ORF">CON36_21740</name>
</gene>
<dbReference type="AlphaFoldDB" id="A0A9X6SWT8"/>
<sequence length="136" mass="15751">MGFLYSKYIITCKNVIKHSDETLTFERSFEKLIVPKVPSEVDFNLVVGFEHSLTKDEDLNIYFEMTDPFDETMMEAKLLTLEAVEDDKLTSVVNITKVKHVPVKKSGLYSMYIKHNGKIICKQDVLIRKGKEEKNE</sequence>
<proteinExistence type="predicted"/>
<comment type="caution">
    <text evidence="1">The sequence shown here is derived from an EMBL/GenBank/DDBJ whole genome shotgun (WGS) entry which is preliminary data.</text>
</comment>
<dbReference type="EMBL" id="NVMX01000033">
    <property type="protein sequence ID" value="PDZ96667.1"/>
    <property type="molecule type" value="Genomic_DNA"/>
</dbReference>
<protein>
    <submittedName>
        <fullName evidence="1">Uncharacterized protein</fullName>
    </submittedName>
</protein>
<dbReference type="Proteomes" id="UP000219922">
    <property type="component" value="Unassembled WGS sequence"/>
</dbReference>
<evidence type="ECO:0000313" key="2">
    <source>
        <dbReference type="Proteomes" id="UP000219922"/>
    </source>
</evidence>
<dbReference type="RefSeq" id="WP_098005827.1">
    <property type="nucleotide sequence ID" value="NZ_NMYE01000027.1"/>
</dbReference>
<accession>A0A9X6SWT8</accession>